<dbReference type="EMBL" id="JAUEOZ010000001">
    <property type="protein sequence ID" value="MDN2481216.1"/>
    <property type="molecule type" value="Genomic_DNA"/>
</dbReference>
<evidence type="ECO:0000313" key="4">
    <source>
        <dbReference type="Proteomes" id="UP001169719"/>
    </source>
</evidence>
<dbReference type="PANTHER" id="PTHR37483:SF1">
    <property type="entry name" value="UPF0125 PROTEIN RATB"/>
    <property type="match status" value="1"/>
</dbReference>
<dbReference type="Proteomes" id="UP001169719">
    <property type="component" value="Unassembled WGS sequence"/>
</dbReference>
<keyword evidence="4" id="KW-1185">Reference proteome</keyword>
<reference evidence="3" key="1">
    <citation type="submission" date="2024-05" db="EMBL/GenBank/DDBJ databases">
        <title>Genome Sequences of Four Agar- Degrading Marine Bacteria.</title>
        <authorList>
            <person name="Phillips E.K."/>
            <person name="Shaffer J.C."/>
            <person name="Henson M.W."/>
            <person name="Temperton B."/>
            <person name="Thrash C.J."/>
            <person name="Martin M.O."/>
        </authorList>
    </citation>
    <scope>NUCLEOTIDE SEQUENCE</scope>
    <source>
        <strain evidence="3">EKP203</strain>
    </source>
</reference>
<protein>
    <recommendedName>
        <fullName evidence="2">UPF0125 protein QWJ08_07390</fullName>
    </recommendedName>
</protein>
<dbReference type="InterPro" id="IPR005346">
    <property type="entry name" value="RnfH"/>
</dbReference>
<evidence type="ECO:0000256" key="2">
    <source>
        <dbReference type="HAMAP-Rule" id="MF_00460"/>
    </source>
</evidence>
<dbReference type="InterPro" id="IPR037021">
    <property type="entry name" value="RnfH_sf"/>
</dbReference>
<dbReference type="HAMAP" id="MF_00460">
    <property type="entry name" value="UPF0125_RnfH"/>
    <property type="match status" value="1"/>
</dbReference>
<dbReference type="InterPro" id="IPR016155">
    <property type="entry name" value="Mopterin_synth/thiamin_S_b"/>
</dbReference>
<dbReference type="Gene3D" id="3.10.20.280">
    <property type="entry name" value="RnfH-like"/>
    <property type="match status" value="1"/>
</dbReference>
<sequence length="80" mass="9107">MKVSVIYADIHQQVWLDTEVEPEATLLNAISTCGILRLFPEIDLHQQKVGVFGKIRSLDSHVDEGDRVEIYRAVTIIDEE</sequence>
<dbReference type="SUPFAM" id="SSF54285">
    <property type="entry name" value="MoaD/ThiS"/>
    <property type="match status" value="1"/>
</dbReference>
<organism evidence="3 4">
    <name type="scientific">Vibrio agarivorans</name>
    <dbReference type="NCBI Taxonomy" id="153622"/>
    <lineage>
        <taxon>Bacteria</taxon>
        <taxon>Pseudomonadati</taxon>
        <taxon>Pseudomonadota</taxon>
        <taxon>Gammaproteobacteria</taxon>
        <taxon>Vibrionales</taxon>
        <taxon>Vibrionaceae</taxon>
        <taxon>Vibrio</taxon>
    </lineage>
</organism>
<accession>A0ABT7XZM1</accession>
<evidence type="ECO:0000256" key="1">
    <source>
        <dbReference type="ARBA" id="ARBA00010645"/>
    </source>
</evidence>
<dbReference type="Pfam" id="PF03658">
    <property type="entry name" value="Ub-RnfH"/>
    <property type="match status" value="1"/>
</dbReference>
<evidence type="ECO:0000313" key="3">
    <source>
        <dbReference type="EMBL" id="MDN2481216.1"/>
    </source>
</evidence>
<dbReference type="PANTHER" id="PTHR37483">
    <property type="entry name" value="UPF0125 PROTEIN RATB"/>
    <property type="match status" value="1"/>
</dbReference>
<dbReference type="RefSeq" id="WP_264877541.1">
    <property type="nucleotide sequence ID" value="NZ_BLAT01000004.1"/>
</dbReference>
<proteinExistence type="inferred from homology"/>
<gene>
    <name evidence="3" type="ORF">QWJ08_07390</name>
</gene>
<name>A0ABT7XZM1_9VIBR</name>
<comment type="similarity">
    <text evidence="1 2">Belongs to the UPF0125 (RnfH) family.</text>
</comment>
<comment type="caution">
    <text evidence="3">The sequence shown here is derived from an EMBL/GenBank/DDBJ whole genome shotgun (WGS) entry which is preliminary data.</text>
</comment>